<dbReference type="AlphaFoldDB" id="A0A392RMD3"/>
<evidence type="ECO:0000256" key="1">
    <source>
        <dbReference type="SAM" id="MobiDB-lite"/>
    </source>
</evidence>
<dbReference type="Proteomes" id="UP000265520">
    <property type="component" value="Unassembled WGS sequence"/>
</dbReference>
<feature type="region of interest" description="Disordered" evidence="1">
    <location>
        <begin position="13"/>
        <end position="37"/>
    </location>
</feature>
<evidence type="ECO:0000313" key="3">
    <source>
        <dbReference type="Proteomes" id="UP000265520"/>
    </source>
</evidence>
<dbReference type="EMBL" id="LXQA010248354">
    <property type="protein sequence ID" value="MCI37791.1"/>
    <property type="molecule type" value="Genomic_DNA"/>
</dbReference>
<proteinExistence type="predicted"/>
<reference evidence="2 3" key="1">
    <citation type="journal article" date="2018" name="Front. Plant Sci.">
        <title>Red Clover (Trifolium pratense) and Zigzag Clover (T. medium) - A Picture of Genomic Similarities and Differences.</title>
        <authorList>
            <person name="Dluhosova J."/>
            <person name="Istvanek J."/>
            <person name="Nedelnik J."/>
            <person name="Repkova J."/>
        </authorList>
    </citation>
    <scope>NUCLEOTIDE SEQUENCE [LARGE SCALE GENOMIC DNA]</scope>
    <source>
        <strain evidence="3">cv. 10/8</strain>
        <tissue evidence="2">Leaf</tissue>
    </source>
</reference>
<organism evidence="2 3">
    <name type="scientific">Trifolium medium</name>
    <dbReference type="NCBI Taxonomy" id="97028"/>
    <lineage>
        <taxon>Eukaryota</taxon>
        <taxon>Viridiplantae</taxon>
        <taxon>Streptophyta</taxon>
        <taxon>Embryophyta</taxon>
        <taxon>Tracheophyta</taxon>
        <taxon>Spermatophyta</taxon>
        <taxon>Magnoliopsida</taxon>
        <taxon>eudicotyledons</taxon>
        <taxon>Gunneridae</taxon>
        <taxon>Pentapetalae</taxon>
        <taxon>rosids</taxon>
        <taxon>fabids</taxon>
        <taxon>Fabales</taxon>
        <taxon>Fabaceae</taxon>
        <taxon>Papilionoideae</taxon>
        <taxon>50 kb inversion clade</taxon>
        <taxon>NPAAA clade</taxon>
        <taxon>Hologalegina</taxon>
        <taxon>IRL clade</taxon>
        <taxon>Trifolieae</taxon>
        <taxon>Trifolium</taxon>
    </lineage>
</organism>
<sequence>MLEKCLGKSLQLDEGSASVKGTPEVQASPEKTVSNGISSNVVRNDTMTEFRHAVKKVELPTFNGEDLAGWISRAEIYFRVHDTIPE</sequence>
<feature type="non-terminal residue" evidence="2">
    <location>
        <position position="86"/>
    </location>
</feature>
<comment type="caution">
    <text evidence="2">The sequence shown here is derived from an EMBL/GenBank/DDBJ whole genome shotgun (WGS) entry which is preliminary data.</text>
</comment>
<keyword evidence="3" id="KW-1185">Reference proteome</keyword>
<evidence type="ECO:0008006" key="4">
    <source>
        <dbReference type="Google" id="ProtNLM"/>
    </source>
</evidence>
<evidence type="ECO:0000313" key="2">
    <source>
        <dbReference type="EMBL" id="MCI37791.1"/>
    </source>
</evidence>
<name>A0A392RMD3_9FABA</name>
<protein>
    <recommendedName>
        <fullName evidence="4">Retrotransposon gag protein</fullName>
    </recommendedName>
</protein>
<accession>A0A392RMD3</accession>